<sequence length="355" mass="39876">MIDMLQRLEVSLAALSGSRPLAIELENNNDEDLMGLKSVIAHRVRWERLTLRISSSTANVLRTAGPMPLLRYLDIESISQDTSTSLTFLDAPVLRTVVFDYEAAAKIPVPWAQTTSLTLHYIYPYECVPILAPILAQGLDLVYCELLFVYSQENRDMVLDFTPLDPYHEYPIGLLASFIVPALRTLQIPAWFFGPTPLDELRAFISKAGCKLQKLHIVGKLEHIQGRVPSRIPYRLCSPVCRYRLKPSDSSRFISHVLSLAANAPSLFIVYVSLLTLQAFARLRATRIVRKFKRSSLQLNLDPAQTKAQTAGSRGGNATGIIIRDHRGAISTYELAVYVHSGSVWTVRRRQRVDT</sequence>
<name>A0AAD6S0S2_9AGAR</name>
<dbReference type="AlphaFoldDB" id="A0AAD6S0S2"/>
<dbReference type="Proteomes" id="UP001218188">
    <property type="component" value="Unassembled WGS sequence"/>
</dbReference>
<gene>
    <name evidence="2" type="ORF">C8F04DRAFT_1199240</name>
</gene>
<evidence type="ECO:0000313" key="3">
    <source>
        <dbReference type="Proteomes" id="UP001218188"/>
    </source>
</evidence>
<feature type="transmembrane region" description="Helical" evidence="1">
    <location>
        <begin position="253"/>
        <end position="281"/>
    </location>
</feature>
<evidence type="ECO:0000256" key="1">
    <source>
        <dbReference type="SAM" id="Phobius"/>
    </source>
</evidence>
<keyword evidence="1" id="KW-1133">Transmembrane helix</keyword>
<keyword evidence="3" id="KW-1185">Reference proteome</keyword>
<reference evidence="2" key="1">
    <citation type="submission" date="2023-03" db="EMBL/GenBank/DDBJ databases">
        <title>Massive genome expansion in bonnet fungi (Mycena s.s.) driven by repeated elements and novel gene families across ecological guilds.</title>
        <authorList>
            <consortium name="Lawrence Berkeley National Laboratory"/>
            <person name="Harder C.B."/>
            <person name="Miyauchi S."/>
            <person name="Viragh M."/>
            <person name="Kuo A."/>
            <person name="Thoen E."/>
            <person name="Andreopoulos B."/>
            <person name="Lu D."/>
            <person name="Skrede I."/>
            <person name="Drula E."/>
            <person name="Henrissat B."/>
            <person name="Morin E."/>
            <person name="Kohler A."/>
            <person name="Barry K."/>
            <person name="LaButti K."/>
            <person name="Morin E."/>
            <person name="Salamov A."/>
            <person name="Lipzen A."/>
            <person name="Mereny Z."/>
            <person name="Hegedus B."/>
            <person name="Baldrian P."/>
            <person name="Stursova M."/>
            <person name="Weitz H."/>
            <person name="Taylor A."/>
            <person name="Grigoriev I.V."/>
            <person name="Nagy L.G."/>
            <person name="Martin F."/>
            <person name="Kauserud H."/>
        </authorList>
    </citation>
    <scope>NUCLEOTIDE SEQUENCE</scope>
    <source>
        <strain evidence="2">CBHHK200</strain>
    </source>
</reference>
<keyword evidence="1" id="KW-0472">Membrane</keyword>
<dbReference type="EMBL" id="JARJCM010000351">
    <property type="protein sequence ID" value="KAJ7018176.1"/>
    <property type="molecule type" value="Genomic_DNA"/>
</dbReference>
<comment type="caution">
    <text evidence="2">The sequence shown here is derived from an EMBL/GenBank/DDBJ whole genome shotgun (WGS) entry which is preliminary data.</text>
</comment>
<proteinExistence type="predicted"/>
<evidence type="ECO:0000313" key="2">
    <source>
        <dbReference type="EMBL" id="KAJ7018176.1"/>
    </source>
</evidence>
<keyword evidence="1" id="KW-0812">Transmembrane</keyword>
<accession>A0AAD6S0S2</accession>
<organism evidence="2 3">
    <name type="scientific">Mycena alexandri</name>
    <dbReference type="NCBI Taxonomy" id="1745969"/>
    <lineage>
        <taxon>Eukaryota</taxon>
        <taxon>Fungi</taxon>
        <taxon>Dikarya</taxon>
        <taxon>Basidiomycota</taxon>
        <taxon>Agaricomycotina</taxon>
        <taxon>Agaricomycetes</taxon>
        <taxon>Agaricomycetidae</taxon>
        <taxon>Agaricales</taxon>
        <taxon>Marasmiineae</taxon>
        <taxon>Mycenaceae</taxon>
        <taxon>Mycena</taxon>
    </lineage>
</organism>
<protein>
    <submittedName>
        <fullName evidence="2">Uncharacterized protein</fullName>
    </submittedName>
</protein>